<feature type="coiled-coil region" evidence="7">
    <location>
        <begin position="621"/>
        <end position="648"/>
    </location>
</feature>
<dbReference type="AlphaFoldDB" id="A0A7I8W2I7"/>
<feature type="domain" description="SANT" evidence="11">
    <location>
        <begin position="350"/>
        <end position="401"/>
    </location>
</feature>
<dbReference type="InterPro" id="IPR009057">
    <property type="entry name" value="Homeodomain-like_sf"/>
</dbReference>
<keyword evidence="3 9" id="KW-0812">Transmembrane</keyword>
<feature type="transmembrane region" description="Helical" evidence="9">
    <location>
        <begin position="95"/>
        <end position="112"/>
    </location>
</feature>
<dbReference type="PANTHER" id="PTHR11388">
    <property type="entry name" value="ORGANIC ANION TRANSPORTER"/>
    <property type="match status" value="1"/>
</dbReference>
<dbReference type="InterPro" id="IPR002350">
    <property type="entry name" value="Kazal_dom"/>
</dbReference>
<feature type="compositionally biased region" description="Basic and acidic residues" evidence="8">
    <location>
        <begin position="710"/>
        <end position="719"/>
    </location>
</feature>
<dbReference type="GO" id="GO:0043252">
    <property type="term" value="P:sodium-independent organic anion transport"/>
    <property type="evidence" value="ECO:0007669"/>
    <property type="project" value="TreeGrafter"/>
</dbReference>
<accession>A0A7I8W2I7</accession>
<name>A0A7I8W2I7_9ANNE</name>
<dbReference type="PROSITE" id="PS51293">
    <property type="entry name" value="SANT"/>
    <property type="match status" value="1"/>
</dbReference>
<evidence type="ECO:0000256" key="4">
    <source>
        <dbReference type="ARBA" id="ARBA00022989"/>
    </source>
</evidence>
<dbReference type="Gene3D" id="1.10.10.60">
    <property type="entry name" value="Homeodomain-like"/>
    <property type="match status" value="1"/>
</dbReference>
<dbReference type="SMART" id="SM00717">
    <property type="entry name" value="SANT"/>
    <property type="match status" value="1"/>
</dbReference>
<evidence type="ECO:0000313" key="14">
    <source>
        <dbReference type="Proteomes" id="UP000549394"/>
    </source>
</evidence>
<evidence type="ECO:0000256" key="6">
    <source>
        <dbReference type="ARBA" id="ARBA00023242"/>
    </source>
</evidence>
<dbReference type="GO" id="GO:0016323">
    <property type="term" value="C:basolateral plasma membrane"/>
    <property type="evidence" value="ECO:0007669"/>
    <property type="project" value="TreeGrafter"/>
</dbReference>
<dbReference type="Pfam" id="PF07648">
    <property type="entry name" value="Kazal_2"/>
    <property type="match status" value="1"/>
</dbReference>
<comment type="caution">
    <text evidence="13">The sequence shown here is derived from an EMBL/GenBank/DDBJ whole genome shotgun (WGS) entry which is preliminary data.</text>
</comment>
<dbReference type="PROSITE" id="PS51465">
    <property type="entry name" value="KAZAL_2"/>
    <property type="match status" value="1"/>
</dbReference>
<evidence type="ECO:0000256" key="2">
    <source>
        <dbReference type="ARBA" id="ARBA00022475"/>
    </source>
</evidence>
<gene>
    <name evidence="13" type="ORF">DGYR_LOCUS10523</name>
</gene>
<dbReference type="PROSITE" id="PS50090">
    <property type="entry name" value="MYB_LIKE"/>
    <property type="match status" value="1"/>
</dbReference>
<organism evidence="13 14">
    <name type="scientific">Dimorphilus gyrociliatus</name>
    <dbReference type="NCBI Taxonomy" id="2664684"/>
    <lineage>
        <taxon>Eukaryota</taxon>
        <taxon>Metazoa</taxon>
        <taxon>Spiralia</taxon>
        <taxon>Lophotrochozoa</taxon>
        <taxon>Annelida</taxon>
        <taxon>Polychaeta</taxon>
        <taxon>Polychaeta incertae sedis</taxon>
        <taxon>Dinophilidae</taxon>
        <taxon>Dimorphilus</taxon>
    </lineage>
</organism>
<feature type="compositionally biased region" description="Polar residues" evidence="8">
    <location>
        <begin position="694"/>
        <end position="709"/>
    </location>
</feature>
<dbReference type="Proteomes" id="UP000549394">
    <property type="component" value="Unassembled WGS sequence"/>
</dbReference>
<dbReference type="FunFam" id="1.10.10.60:FF:000014">
    <property type="entry name" value="SWI/SNF complex subunit SMARCC2 isoform C"/>
    <property type="match status" value="1"/>
</dbReference>
<dbReference type="OrthoDB" id="118550at2759"/>
<dbReference type="SUPFAM" id="SSF46689">
    <property type="entry name" value="Homeodomain-like"/>
    <property type="match status" value="1"/>
</dbReference>
<keyword evidence="7" id="KW-0175">Coiled coil</keyword>
<evidence type="ECO:0000259" key="11">
    <source>
        <dbReference type="PROSITE" id="PS51293"/>
    </source>
</evidence>
<evidence type="ECO:0000256" key="5">
    <source>
        <dbReference type="ARBA" id="ARBA00023136"/>
    </source>
</evidence>
<sequence length="735" mass="80738">MGIKFINIIIPGNPVGLLKNPVYMLASLCICTSYVLTAGFAAFGTKLIETKFSLATSLSGALFGAVVIPGGALGTICGAVAVNKLRLSIPGMMKLQMTIALIASTTALTFWINCDQTKFAGANVDYAGRSHNSLSLEDSCNANCSCTNVQYIPVCGDNNFKYYSPCHAGCSVINNTDKVKVYENCSCLNRYHNESQATVKSEPSVFSLQSINISVTTRCVRDEHKKIAISFQWIFIRLLGTIPGPIILGKIFDTDCLQWESRCGSKGSSCGASFIGLCLFLTAFLVYKPPKPQLESKEIGIDNSPSATRMIYESRDPQEGDEAPATTKPPFGLRQDLYAKKELAEKGAATRTREWSDEETLKLLEGLEMYKDDWNKVSEHIGTRTQDECILHFLRLPIEDPYLDEENGGSAAMGPLAYQPTPFSKSGNPIMSTVAFLASVVDPRIAAAASKAALEEFTKLKEEVPPSLVEAHIKTVQEAKSQGKNVDETFGLEKTNIAGTNADKNTEKEESTDENKGGEKEEEAKTETLGDQTKVKKEKSDAAEEKQGEDTDKEKSDKDKKDSDKPMKVDAQVAAAAASALASAAVKAKHLAAMEERKIKSLVALLVETQMKKLEIKLRHFEELEAIMDKERELLDNQRQQLLKERQQFHMEQLKGFEYRAKQQAGMRLEAELKTPLNLDSEPGIMPEGPINHIQPTETTPAVTKSTTSVEKEENKETPMETTTTTSNTNDQQKS</sequence>
<dbReference type="InterPro" id="IPR036058">
    <property type="entry name" value="Kazal_dom_sf"/>
</dbReference>
<evidence type="ECO:0000256" key="8">
    <source>
        <dbReference type="SAM" id="MobiDB-lite"/>
    </source>
</evidence>
<feature type="region of interest" description="Disordered" evidence="8">
    <location>
        <begin position="678"/>
        <end position="735"/>
    </location>
</feature>
<evidence type="ECO:0000256" key="9">
    <source>
        <dbReference type="SAM" id="Phobius"/>
    </source>
</evidence>
<comment type="subcellular location">
    <subcellularLocation>
        <location evidence="1">Cell membrane</location>
        <topology evidence="1">Multi-pass membrane protein</topology>
    </subcellularLocation>
</comment>
<dbReference type="InterPro" id="IPR004156">
    <property type="entry name" value="OATP"/>
</dbReference>
<dbReference type="PANTHER" id="PTHR11388:SF100">
    <property type="entry name" value="SOLUTE CARRIER ORGANIC ANION TRANSPORTER FAMILY MEMBER 4A1"/>
    <property type="match status" value="1"/>
</dbReference>
<evidence type="ECO:0000256" key="7">
    <source>
        <dbReference type="SAM" id="Coils"/>
    </source>
</evidence>
<feature type="transmembrane region" description="Helical" evidence="9">
    <location>
        <begin position="21"/>
        <end position="42"/>
    </location>
</feature>
<dbReference type="Pfam" id="PF00249">
    <property type="entry name" value="Myb_DNA-binding"/>
    <property type="match status" value="1"/>
</dbReference>
<dbReference type="SUPFAM" id="SSF100895">
    <property type="entry name" value="Kazal-type serine protease inhibitors"/>
    <property type="match status" value="1"/>
</dbReference>
<dbReference type="InterPro" id="IPR001005">
    <property type="entry name" value="SANT/Myb"/>
</dbReference>
<keyword evidence="14" id="KW-1185">Reference proteome</keyword>
<dbReference type="GO" id="GO:0015347">
    <property type="term" value="F:sodium-independent organic anion transmembrane transporter activity"/>
    <property type="evidence" value="ECO:0007669"/>
    <property type="project" value="TreeGrafter"/>
</dbReference>
<keyword evidence="5 9" id="KW-0472">Membrane</keyword>
<keyword evidence="2" id="KW-1003">Cell membrane</keyword>
<dbReference type="Pfam" id="PF03137">
    <property type="entry name" value="OATP"/>
    <property type="match status" value="1"/>
</dbReference>
<evidence type="ECO:0000259" key="12">
    <source>
        <dbReference type="PROSITE" id="PS51465"/>
    </source>
</evidence>
<dbReference type="InterPro" id="IPR032451">
    <property type="entry name" value="SMARCC_C"/>
</dbReference>
<evidence type="ECO:0000256" key="3">
    <source>
        <dbReference type="ARBA" id="ARBA00022692"/>
    </source>
</evidence>
<dbReference type="InterPro" id="IPR032448">
    <property type="entry name" value="SWIRM-assoc"/>
</dbReference>
<feature type="region of interest" description="Disordered" evidence="8">
    <location>
        <begin position="478"/>
        <end position="568"/>
    </location>
</feature>
<feature type="compositionally biased region" description="Basic and acidic residues" evidence="8">
    <location>
        <begin position="504"/>
        <end position="568"/>
    </location>
</feature>
<dbReference type="Pfam" id="PF16495">
    <property type="entry name" value="SWIRM-assoc_1"/>
    <property type="match status" value="1"/>
</dbReference>
<evidence type="ECO:0000256" key="1">
    <source>
        <dbReference type="ARBA" id="ARBA00004651"/>
    </source>
</evidence>
<evidence type="ECO:0000259" key="10">
    <source>
        <dbReference type="PROSITE" id="PS50090"/>
    </source>
</evidence>
<proteinExistence type="predicted"/>
<feature type="domain" description="Myb-like" evidence="10">
    <location>
        <begin position="347"/>
        <end position="397"/>
    </location>
</feature>
<dbReference type="EMBL" id="CAJFCJ010000018">
    <property type="protein sequence ID" value="CAD5122759.1"/>
    <property type="molecule type" value="Genomic_DNA"/>
</dbReference>
<feature type="transmembrane region" description="Helical" evidence="9">
    <location>
        <begin position="62"/>
        <end position="83"/>
    </location>
</feature>
<feature type="compositionally biased region" description="Low complexity" evidence="8">
    <location>
        <begin position="720"/>
        <end position="735"/>
    </location>
</feature>
<dbReference type="CDD" id="cd00167">
    <property type="entry name" value="SANT"/>
    <property type="match status" value="1"/>
</dbReference>
<feature type="domain" description="Kazal-like" evidence="12">
    <location>
        <begin position="134"/>
        <end position="186"/>
    </location>
</feature>
<reference evidence="13 14" key="1">
    <citation type="submission" date="2020-08" db="EMBL/GenBank/DDBJ databases">
        <authorList>
            <person name="Hejnol A."/>
        </authorList>
    </citation>
    <scope>NUCLEOTIDE SEQUENCE [LARGE SCALE GENOMIC DNA]</scope>
</reference>
<keyword evidence="6" id="KW-0539">Nucleus</keyword>
<evidence type="ECO:0000313" key="13">
    <source>
        <dbReference type="EMBL" id="CAD5122759.1"/>
    </source>
</evidence>
<dbReference type="Pfam" id="PF16498">
    <property type="entry name" value="SWIRM-assoc_3"/>
    <property type="match status" value="1"/>
</dbReference>
<dbReference type="GO" id="GO:0005634">
    <property type="term" value="C:nucleus"/>
    <property type="evidence" value="ECO:0007669"/>
    <property type="project" value="UniProtKB-ARBA"/>
</dbReference>
<dbReference type="InterPro" id="IPR017884">
    <property type="entry name" value="SANT_dom"/>
</dbReference>
<keyword evidence="4 9" id="KW-1133">Transmembrane helix</keyword>
<protein>
    <submittedName>
        <fullName evidence="13">DgyrCDS11167</fullName>
    </submittedName>
</protein>